<keyword evidence="1" id="KW-0539">Nucleus</keyword>
<name>A0AAN7B0E4_9PEZI</name>
<dbReference type="GO" id="GO:0001228">
    <property type="term" value="F:DNA-binding transcription activator activity, RNA polymerase II-specific"/>
    <property type="evidence" value="ECO:0007669"/>
    <property type="project" value="TreeGrafter"/>
</dbReference>
<protein>
    <submittedName>
        <fullName evidence="4">C6 transcription factor</fullName>
    </submittedName>
</protein>
<feature type="transmembrane region" description="Helical" evidence="2">
    <location>
        <begin position="344"/>
        <end position="363"/>
    </location>
</feature>
<comment type="caution">
    <text evidence="4">The sequence shown here is derived from an EMBL/GenBank/DDBJ whole genome shotgun (WGS) entry which is preliminary data.</text>
</comment>
<dbReference type="PANTHER" id="PTHR47784">
    <property type="entry name" value="STEROL UPTAKE CONTROL PROTEIN 2"/>
    <property type="match status" value="1"/>
</dbReference>
<organism evidence="4 5">
    <name type="scientific">Triangularia verruculosa</name>
    <dbReference type="NCBI Taxonomy" id="2587418"/>
    <lineage>
        <taxon>Eukaryota</taxon>
        <taxon>Fungi</taxon>
        <taxon>Dikarya</taxon>
        <taxon>Ascomycota</taxon>
        <taxon>Pezizomycotina</taxon>
        <taxon>Sordariomycetes</taxon>
        <taxon>Sordariomycetidae</taxon>
        <taxon>Sordariales</taxon>
        <taxon>Podosporaceae</taxon>
        <taxon>Triangularia</taxon>
    </lineage>
</organism>
<dbReference type="Pfam" id="PF00172">
    <property type="entry name" value="Zn_clus"/>
    <property type="match status" value="1"/>
</dbReference>
<evidence type="ECO:0000259" key="3">
    <source>
        <dbReference type="PROSITE" id="PS50048"/>
    </source>
</evidence>
<dbReference type="PROSITE" id="PS50048">
    <property type="entry name" value="ZN2_CY6_FUNGAL_2"/>
    <property type="match status" value="1"/>
</dbReference>
<accession>A0AAN7B0E4</accession>
<keyword evidence="2" id="KW-1133">Transmembrane helix</keyword>
<dbReference type="GO" id="GO:0008270">
    <property type="term" value="F:zinc ion binding"/>
    <property type="evidence" value="ECO:0007669"/>
    <property type="project" value="InterPro"/>
</dbReference>
<dbReference type="CDD" id="cd00067">
    <property type="entry name" value="GAL4"/>
    <property type="match status" value="1"/>
</dbReference>
<keyword evidence="5" id="KW-1185">Reference proteome</keyword>
<keyword evidence="2" id="KW-0812">Transmembrane</keyword>
<proteinExistence type="predicted"/>
<evidence type="ECO:0000256" key="2">
    <source>
        <dbReference type="SAM" id="Phobius"/>
    </source>
</evidence>
<evidence type="ECO:0000313" key="5">
    <source>
        <dbReference type="Proteomes" id="UP001303160"/>
    </source>
</evidence>
<dbReference type="InterPro" id="IPR036864">
    <property type="entry name" value="Zn2-C6_fun-type_DNA-bd_sf"/>
</dbReference>
<dbReference type="Proteomes" id="UP001303160">
    <property type="component" value="Unassembled WGS sequence"/>
</dbReference>
<dbReference type="PANTHER" id="PTHR47784:SF9">
    <property type="entry name" value="ZN(II)2CYS6 TRANSCRIPTION FACTOR (EUROFUNG)"/>
    <property type="match status" value="1"/>
</dbReference>
<evidence type="ECO:0000256" key="1">
    <source>
        <dbReference type="ARBA" id="ARBA00023242"/>
    </source>
</evidence>
<dbReference type="PROSITE" id="PS00463">
    <property type="entry name" value="ZN2_CY6_FUNGAL_1"/>
    <property type="match status" value="1"/>
</dbReference>
<dbReference type="InterPro" id="IPR001138">
    <property type="entry name" value="Zn2Cys6_DnaBD"/>
</dbReference>
<reference evidence="4" key="1">
    <citation type="journal article" date="2023" name="Mol. Phylogenet. Evol.">
        <title>Genome-scale phylogeny and comparative genomics of the fungal order Sordariales.</title>
        <authorList>
            <person name="Hensen N."/>
            <person name="Bonometti L."/>
            <person name="Westerberg I."/>
            <person name="Brannstrom I.O."/>
            <person name="Guillou S."/>
            <person name="Cros-Aarteil S."/>
            <person name="Calhoun S."/>
            <person name="Haridas S."/>
            <person name="Kuo A."/>
            <person name="Mondo S."/>
            <person name="Pangilinan J."/>
            <person name="Riley R."/>
            <person name="LaButti K."/>
            <person name="Andreopoulos B."/>
            <person name="Lipzen A."/>
            <person name="Chen C."/>
            <person name="Yan M."/>
            <person name="Daum C."/>
            <person name="Ng V."/>
            <person name="Clum A."/>
            <person name="Steindorff A."/>
            <person name="Ohm R.A."/>
            <person name="Martin F."/>
            <person name="Silar P."/>
            <person name="Natvig D.O."/>
            <person name="Lalanne C."/>
            <person name="Gautier V."/>
            <person name="Ament-Velasquez S.L."/>
            <person name="Kruys A."/>
            <person name="Hutchinson M.I."/>
            <person name="Powell A.J."/>
            <person name="Barry K."/>
            <person name="Miller A.N."/>
            <person name="Grigoriev I.V."/>
            <person name="Debuchy R."/>
            <person name="Gladieux P."/>
            <person name="Hiltunen Thoren M."/>
            <person name="Johannesson H."/>
        </authorList>
    </citation>
    <scope>NUCLEOTIDE SEQUENCE</scope>
    <source>
        <strain evidence="4">CBS 315.58</strain>
    </source>
</reference>
<dbReference type="InterPro" id="IPR053157">
    <property type="entry name" value="Sterol_Uptake_Regulator"/>
</dbReference>
<dbReference type="SMART" id="SM00066">
    <property type="entry name" value="GAL4"/>
    <property type="match status" value="1"/>
</dbReference>
<dbReference type="Pfam" id="PF11951">
    <property type="entry name" value="Fungal_trans_2"/>
    <property type="match status" value="1"/>
</dbReference>
<evidence type="ECO:0000313" key="4">
    <source>
        <dbReference type="EMBL" id="KAK4203860.1"/>
    </source>
</evidence>
<reference evidence="4" key="2">
    <citation type="submission" date="2023-05" db="EMBL/GenBank/DDBJ databases">
        <authorList>
            <consortium name="Lawrence Berkeley National Laboratory"/>
            <person name="Steindorff A."/>
            <person name="Hensen N."/>
            <person name="Bonometti L."/>
            <person name="Westerberg I."/>
            <person name="Brannstrom I.O."/>
            <person name="Guillou S."/>
            <person name="Cros-Aarteil S."/>
            <person name="Calhoun S."/>
            <person name="Haridas S."/>
            <person name="Kuo A."/>
            <person name="Mondo S."/>
            <person name="Pangilinan J."/>
            <person name="Riley R."/>
            <person name="Labutti K."/>
            <person name="Andreopoulos B."/>
            <person name="Lipzen A."/>
            <person name="Chen C."/>
            <person name="Yanf M."/>
            <person name="Daum C."/>
            <person name="Ng V."/>
            <person name="Clum A."/>
            <person name="Ohm R."/>
            <person name="Martin F."/>
            <person name="Silar P."/>
            <person name="Natvig D."/>
            <person name="Lalanne C."/>
            <person name="Gautier V."/>
            <person name="Ament-Velasquez S.L."/>
            <person name="Kruys A."/>
            <person name="Hutchinson M.I."/>
            <person name="Powell A.J."/>
            <person name="Barry K."/>
            <person name="Miller A.N."/>
            <person name="Grigoriev I.V."/>
            <person name="Debuchy R."/>
            <person name="Gladieux P."/>
            <person name="Thoren M.H."/>
            <person name="Johannesson H."/>
        </authorList>
    </citation>
    <scope>NUCLEOTIDE SEQUENCE</scope>
    <source>
        <strain evidence="4">CBS 315.58</strain>
    </source>
</reference>
<sequence>MSPAPDFRVLSFQPQQGKSTARPYQKRRTHHKSKAGCHACKAKRVKCDEARPLCSRCQQNSARCRYGSVTSRPPSTPPISSLCQSPAVTGIDPSREPISCGTPRLVLLHHFQNLFPELQLHILGRASPNAILGLGLARPFLLDAVLSVAASHLRHYHTIPESHHESRVAEHFHQALAVRGFRSALAQSTLDQQTADALVLTCMLLNLLAFSFNDEDGNKPEDSWIFRRGDPHQLGWFSLQLGLKPLLAASEKFRGCNTMLSWMYEPSHNSKIHQPDPLLPAHWESFFNKLNSDESILLEPARMLAWVRNAEPRAESFILYVQFIGALDMNYRFHNMLEARDERAIWLLGYWLGLMCRFGWWWMRTRVNREWRAVYLWLDQRGVRERPGEEGRVWRVFMSELERVGCWPRQVDKSTFTI</sequence>
<dbReference type="EMBL" id="MU863886">
    <property type="protein sequence ID" value="KAK4203860.1"/>
    <property type="molecule type" value="Genomic_DNA"/>
</dbReference>
<feature type="domain" description="Zn(2)-C6 fungal-type" evidence="3">
    <location>
        <begin position="36"/>
        <end position="66"/>
    </location>
</feature>
<dbReference type="AlphaFoldDB" id="A0AAN7B0E4"/>
<dbReference type="InterPro" id="IPR021858">
    <property type="entry name" value="Fun_TF"/>
</dbReference>
<dbReference type="SUPFAM" id="SSF57701">
    <property type="entry name" value="Zn2/Cys6 DNA-binding domain"/>
    <property type="match status" value="1"/>
</dbReference>
<keyword evidence="2" id="KW-0472">Membrane</keyword>
<gene>
    <name evidence="4" type="ORF">QBC40DRAFT_262158</name>
</gene>
<dbReference type="Gene3D" id="4.10.240.10">
    <property type="entry name" value="Zn(2)-C6 fungal-type DNA-binding domain"/>
    <property type="match status" value="1"/>
</dbReference>